<evidence type="ECO:0000256" key="1">
    <source>
        <dbReference type="ARBA" id="ARBA00023157"/>
    </source>
</evidence>
<dbReference type="Proteomes" id="UP001153321">
    <property type="component" value="Chromosome 29"/>
</dbReference>
<accession>A0A9P0IBB4</accession>
<dbReference type="EMBL" id="LR824560">
    <property type="protein sequence ID" value="CAH1643094.1"/>
    <property type="molecule type" value="Genomic_DNA"/>
</dbReference>
<dbReference type="GO" id="GO:0006493">
    <property type="term" value="P:protein O-linked glycosylation"/>
    <property type="evidence" value="ECO:0007669"/>
    <property type="project" value="TreeGrafter"/>
</dbReference>
<evidence type="ECO:0000256" key="3">
    <source>
        <dbReference type="SAM" id="Phobius"/>
    </source>
</evidence>
<organism evidence="5 6">
    <name type="scientific">Spodoptera littoralis</name>
    <name type="common">Egyptian cotton leafworm</name>
    <dbReference type="NCBI Taxonomy" id="7109"/>
    <lineage>
        <taxon>Eukaryota</taxon>
        <taxon>Metazoa</taxon>
        <taxon>Ecdysozoa</taxon>
        <taxon>Arthropoda</taxon>
        <taxon>Hexapoda</taxon>
        <taxon>Insecta</taxon>
        <taxon>Pterygota</taxon>
        <taxon>Neoptera</taxon>
        <taxon>Endopterygota</taxon>
        <taxon>Lepidoptera</taxon>
        <taxon>Glossata</taxon>
        <taxon>Ditrysia</taxon>
        <taxon>Noctuoidea</taxon>
        <taxon>Noctuidae</taxon>
        <taxon>Amphipyrinae</taxon>
        <taxon>Spodoptera</taxon>
    </lineage>
</organism>
<feature type="transmembrane region" description="Helical" evidence="3">
    <location>
        <begin position="37"/>
        <end position="56"/>
    </location>
</feature>
<keyword evidence="6" id="KW-1185">Reference proteome</keyword>
<keyword evidence="3" id="KW-1133">Transmembrane helix</keyword>
<dbReference type="GO" id="GO:0004653">
    <property type="term" value="F:polypeptide N-acetylgalactosaminyltransferase activity"/>
    <property type="evidence" value="ECO:0007669"/>
    <property type="project" value="TreeGrafter"/>
</dbReference>
<evidence type="ECO:0000313" key="5">
    <source>
        <dbReference type="EMBL" id="CAH1643094.1"/>
    </source>
</evidence>
<sequence>MVEAKRQNQSVAECGAACCRFDNKYLRMVHFPVRKSYQAAKFVLLVVLVVTILSLFEQWRGGKRNARAEYSDPIEAEYERQILEDEARIIPGLGEGGAAAHLLGEEKKLGEESEKKLAINVYLSDRIPYNRTLKDFRNPACKRVIYDAELPSASVILIFHNEPYSVVVRTIWSVLNSARRSQPWYKHANFVDRQTGRVTTAGYPGQDPNSKFVYLKEIILVDDNSTLPELKGKLSHYVTKVPGVVVSLRRRTTPRVGLTQARMAGSRAALGDVLVFLDSHCEAVQDWLRPLLHRIKDDYHHVVTPLIDVIEKSDLVYEPGDRTEFEVIIHRAGVVLSRTLYTLGDSATILDRIDPGSAGGVPGGHGRCVGVPGLPHGGRHGLAAAAPTARPRQPQRSGVPAIDVISSNDFLFAESLESDEVDLGATELFLMSLGIKLNIPREIVPVVLIPLKCCICYTKHWLALSLVGLTRARLAGARYAAGDVLVFLDSHCEPQPDWMRPLLQAISDDPHTVVVPIIDVIQSNNFFYSVIDTKTFQVGGFSFMGHFTWTDVPDREKKRRGSDIAPTWRRHAGDDPLFPRGPRVPQLPPVRDARTHGHARHQHGAHGGGVDGRVRRAVLPAPPRPADVSSSATCCYGAATTCSYSA</sequence>
<dbReference type="InterPro" id="IPR029044">
    <property type="entry name" value="Nucleotide-diphossugar_trans"/>
</dbReference>
<dbReference type="AlphaFoldDB" id="A0A9P0IBB4"/>
<evidence type="ECO:0000313" key="6">
    <source>
        <dbReference type="Proteomes" id="UP001153321"/>
    </source>
</evidence>
<protein>
    <recommendedName>
        <fullName evidence="4">Glycosyltransferase 2-like domain-containing protein</fullName>
    </recommendedName>
</protein>
<feature type="region of interest" description="Disordered" evidence="2">
    <location>
        <begin position="558"/>
        <end position="615"/>
    </location>
</feature>
<dbReference type="Gene3D" id="3.90.550.10">
    <property type="entry name" value="Spore Coat Polysaccharide Biosynthesis Protein SpsA, Chain A"/>
    <property type="match status" value="3"/>
</dbReference>
<evidence type="ECO:0000259" key="4">
    <source>
        <dbReference type="Pfam" id="PF00535"/>
    </source>
</evidence>
<feature type="domain" description="Glycosyltransferase 2-like" evidence="4">
    <location>
        <begin position="468"/>
        <end position="536"/>
    </location>
</feature>
<gene>
    <name evidence="5" type="ORF">SPLIT_LOCUS8450</name>
</gene>
<name>A0A9P0IBB4_SPOLI</name>
<dbReference type="InterPro" id="IPR001173">
    <property type="entry name" value="Glyco_trans_2-like"/>
</dbReference>
<dbReference type="PANTHER" id="PTHR11675">
    <property type="entry name" value="N-ACETYLGALACTOSAMINYLTRANSFERASE"/>
    <property type="match status" value="1"/>
</dbReference>
<proteinExistence type="predicted"/>
<keyword evidence="3" id="KW-0812">Transmembrane</keyword>
<dbReference type="Pfam" id="PF00535">
    <property type="entry name" value="Glycos_transf_2"/>
    <property type="match status" value="2"/>
</dbReference>
<dbReference type="PANTHER" id="PTHR11675:SF43">
    <property type="entry name" value="POLYPEPTIDE N-ACETYLGALACTOSAMINYLTRANSFERASE 1"/>
    <property type="match status" value="1"/>
</dbReference>
<feature type="domain" description="Glycosyltransferase 2-like" evidence="4">
    <location>
        <begin position="214"/>
        <end position="324"/>
    </location>
</feature>
<keyword evidence="3" id="KW-0472">Membrane</keyword>
<keyword evidence="1" id="KW-1015">Disulfide bond</keyword>
<evidence type="ECO:0000256" key="2">
    <source>
        <dbReference type="SAM" id="MobiDB-lite"/>
    </source>
</evidence>
<reference evidence="5" key="1">
    <citation type="submission" date="2022-02" db="EMBL/GenBank/DDBJ databases">
        <authorList>
            <person name="King R."/>
        </authorList>
    </citation>
    <scope>NUCLEOTIDE SEQUENCE</scope>
</reference>
<dbReference type="SUPFAM" id="SSF53448">
    <property type="entry name" value="Nucleotide-diphospho-sugar transferases"/>
    <property type="match status" value="2"/>
</dbReference>
<dbReference type="GO" id="GO:0005794">
    <property type="term" value="C:Golgi apparatus"/>
    <property type="evidence" value="ECO:0007669"/>
    <property type="project" value="TreeGrafter"/>
</dbReference>